<dbReference type="Proteomes" id="UP000515908">
    <property type="component" value="Chromosome 09"/>
</dbReference>
<proteinExistence type="predicted"/>
<reference evidence="1 2" key="1">
    <citation type="submission" date="2020-08" db="EMBL/GenBank/DDBJ databases">
        <authorList>
            <person name="Newling K."/>
            <person name="Davey J."/>
            <person name="Forrester S."/>
        </authorList>
    </citation>
    <scope>NUCLEOTIDE SEQUENCE [LARGE SCALE GENOMIC DNA]</scope>
    <source>
        <strain evidence="2">Crithidia deanei Carvalho (ATCC PRA-265)</strain>
    </source>
</reference>
<evidence type="ECO:0000313" key="1">
    <source>
        <dbReference type="EMBL" id="CAD2217792.1"/>
    </source>
</evidence>
<protein>
    <submittedName>
        <fullName evidence="1">Uncharacterized protein</fullName>
    </submittedName>
</protein>
<evidence type="ECO:0000313" key="2">
    <source>
        <dbReference type="Proteomes" id="UP000515908"/>
    </source>
</evidence>
<dbReference type="PANTHER" id="PTHR46035">
    <property type="entry name" value="TETRATRICOPEPTIDE REPEAT PROTEIN 4"/>
    <property type="match status" value="1"/>
</dbReference>
<dbReference type="EMBL" id="LR877153">
    <property type="protein sequence ID" value="CAD2217792.1"/>
    <property type="molecule type" value="Genomic_DNA"/>
</dbReference>
<dbReference type="GO" id="GO:0030544">
    <property type="term" value="F:Hsp70 protein binding"/>
    <property type="evidence" value="ECO:0007669"/>
    <property type="project" value="TreeGrafter"/>
</dbReference>
<dbReference type="CDD" id="cd21377">
    <property type="entry name" value="CTWD_Cns1-like"/>
    <property type="match status" value="1"/>
</dbReference>
<sequence>MLHNLVTKELSEEQREHVDTLQQQIDEIWSRKGNYKLDTEAWEQMPIFMENISEEDIEKNESCAALASIVYDEMPADEVAENRKEHGNKCLQMALNPAQEKRENLARAACYSYTEAINAKGKDQALTATIYSNRSLAQFIIGNYGHALEDAQRSIVLNPTYAKSYYRAAKCCIAVKKYTMALEFVSRVKEMADPPLDSKAEGEFEELRAFCDQKLNEAKEKQKTDLRKTKAKAVQTSNIARAITSLGVKLNPKSEVSSEQMGAYGNPKPYFDEDGLLHVPILFMYDEYSQTDIMHDVACDVLVGELVEELLPFPWDDKGRCQTVNDVVVFFKIDDGVKMPKYYAMDPSWPLLEVMRTEEYQMPGFLPVLHIVAAGSELLRDMDLTRLNH</sequence>
<dbReference type="GO" id="GO:0051879">
    <property type="term" value="F:Hsp90 protein binding"/>
    <property type="evidence" value="ECO:0007669"/>
    <property type="project" value="TreeGrafter"/>
</dbReference>
<dbReference type="VEuPathDB" id="TriTrypDB:ADEAN_000527500"/>
<dbReference type="SUPFAM" id="SSF48452">
    <property type="entry name" value="TPR-like"/>
    <property type="match status" value="1"/>
</dbReference>
<dbReference type="InterPro" id="IPR019734">
    <property type="entry name" value="TPR_rpt"/>
</dbReference>
<dbReference type="AlphaFoldDB" id="A0A7G2CHU9"/>
<dbReference type="Gene3D" id="1.25.40.10">
    <property type="entry name" value="Tetratricopeptide repeat domain"/>
    <property type="match status" value="1"/>
</dbReference>
<dbReference type="GO" id="GO:0005829">
    <property type="term" value="C:cytosol"/>
    <property type="evidence" value="ECO:0007669"/>
    <property type="project" value="TreeGrafter"/>
</dbReference>
<dbReference type="SMART" id="SM00028">
    <property type="entry name" value="TPR"/>
    <property type="match status" value="2"/>
</dbReference>
<dbReference type="GO" id="GO:0005634">
    <property type="term" value="C:nucleus"/>
    <property type="evidence" value="ECO:0007669"/>
    <property type="project" value="TreeGrafter"/>
</dbReference>
<dbReference type="InterPro" id="IPR011990">
    <property type="entry name" value="TPR-like_helical_dom_sf"/>
</dbReference>
<organism evidence="1 2">
    <name type="scientific">Angomonas deanei</name>
    <dbReference type="NCBI Taxonomy" id="59799"/>
    <lineage>
        <taxon>Eukaryota</taxon>
        <taxon>Discoba</taxon>
        <taxon>Euglenozoa</taxon>
        <taxon>Kinetoplastea</taxon>
        <taxon>Metakinetoplastina</taxon>
        <taxon>Trypanosomatida</taxon>
        <taxon>Trypanosomatidae</taxon>
        <taxon>Strigomonadinae</taxon>
        <taxon>Angomonas</taxon>
    </lineage>
</organism>
<dbReference type="GO" id="GO:0006457">
    <property type="term" value="P:protein folding"/>
    <property type="evidence" value="ECO:0007669"/>
    <property type="project" value="TreeGrafter"/>
</dbReference>
<dbReference type="PANTHER" id="PTHR46035:SF1">
    <property type="entry name" value="TETRATRICOPEPTIDE REPEAT PROTEIN 4"/>
    <property type="match status" value="1"/>
</dbReference>
<name>A0A7G2CHU9_9TRYP</name>
<accession>A0A7G2CHU9</accession>
<keyword evidence="2" id="KW-1185">Reference proteome</keyword>
<gene>
    <name evidence="1" type="ORF">ADEAN_000527500</name>
</gene>
<dbReference type="OrthoDB" id="420195at2759"/>